<dbReference type="WBParaSite" id="ACRNAN_Path_646.g2416.t1">
    <property type="protein sequence ID" value="ACRNAN_Path_646.g2416.t1"/>
    <property type="gene ID" value="ACRNAN_Path_646.g2416"/>
</dbReference>
<feature type="compositionally biased region" description="Acidic residues" evidence="8">
    <location>
        <begin position="1348"/>
        <end position="1362"/>
    </location>
</feature>
<feature type="transmembrane region" description="Helical" evidence="9">
    <location>
        <begin position="930"/>
        <end position="950"/>
    </location>
</feature>
<dbReference type="Pfam" id="PF18139">
    <property type="entry name" value="LSDAT_euk"/>
    <property type="match status" value="1"/>
</dbReference>
<evidence type="ECO:0000256" key="7">
    <source>
        <dbReference type="ARBA" id="ARBA00023303"/>
    </source>
</evidence>
<evidence type="ECO:0000256" key="5">
    <source>
        <dbReference type="ARBA" id="ARBA00023065"/>
    </source>
</evidence>
<feature type="region of interest" description="Disordered" evidence="8">
    <location>
        <begin position="1339"/>
        <end position="1370"/>
    </location>
</feature>
<evidence type="ECO:0000256" key="3">
    <source>
        <dbReference type="ARBA" id="ARBA00022692"/>
    </source>
</evidence>
<dbReference type="InterPro" id="IPR057366">
    <property type="entry name" value="TRPM-like"/>
</dbReference>
<comment type="subcellular location">
    <subcellularLocation>
        <location evidence="1">Membrane</location>
        <topology evidence="1">Multi-pass membrane protein</topology>
    </subcellularLocation>
</comment>
<feature type="transmembrane region" description="Helical" evidence="9">
    <location>
        <begin position="1146"/>
        <end position="1170"/>
    </location>
</feature>
<keyword evidence="13" id="KW-1185">Reference proteome</keyword>
<evidence type="ECO:0000313" key="13">
    <source>
        <dbReference type="Proteomes" id="UP000887540"/>
    </source>
</evidence>
<dbReference type="Pfam" id="PF25508">
    <property type="entry name" value="TRPM2"/>
    <property type="match status" value="1"/>
</dbReference>
<evidence type="ECO:0000313" key="14">
    <source>
        <dbReference type="WBParaSite" id="ACRNAN_Path_646.g2416.t1"/>
    </source>
</evidence>
<feature type="domain" description="Ion transport" evidence="10">
    <location>
        <begin position="861"/>
        <end position="1119"/>
    </location>
</feature>
<dbReference type="InterPro" id="IPR041491">
    <property type="entry name" value="TRPM_SLOG"/>
</dbReference>
<feature type="transmembrane region" description="Helical" evidence="9">
    <location>
        <begin position="987"/>
        <end position="1012"/>
    </location>
</feature>
<evidence type="ECO:0000259" key="10">
    <source>
        <dbReference type="Pfam" id="PF00520"/>
    </source>
</evidence>
<dbReference type="PANTHER" id="PTHR13800">
    <property type="entry name" value="TRANSIENT RECEPTOR POTENTIAL CATION CHANNEL, SUBFAMILY M, MEMBER 6"/>
    <property type="match status" value="1"/>
</dbReference>
<feature type="domain" description="TRPM SLOG" evidence="11">
    <location>
        <begin position="103"/>
        <end position="370"/>
    </location>
</feature>
<organism evidence="13 14">
    <name type="scientific">Acrobeloides nanus</name>
    <dbReference type="NCBI Taxonomy" id="290746"/>
    <lineage>
        <taxon>Eukaryota</taxon>
        <taxon>Metazoa</taxon>
        <taxon>Ecdysozoa</taxon>
        <taxon>Nematoda</taxon>
        <taxon>Chromadorea</taxon>
        <taxon>Rhabditida</taxon>
        <taxon>Tylenchina</taxon>
        <taxon>Cephalobomorpha</taxon>
        <taxon>Cephaloboidea</taxon>
        <taxon>Cephalobidae</taxon>
        <taxon>Acrobeloides</taxon>
    </lineage>
</organism>
<evidence type="ECO:0000256" key="4">
    <source>
        <dbReference type="ARBA" id="ARBA00022989"/>
    </source>
</evidence>
<feature type="transmembrane region" description="Helical" evidence="9">
    <location>
        <begin position="893"/>
        <end position="918"/>
    </location>
</feature>
<dbReference type="InterPro" id="IPR005821">
    <property type="entry name" value="Ion_trans_dom"/>
</dbReference>
<evidence type="ECO:0000256" key="2">
    <source>
        <dbReference type="ARBA" id="ARBA00022448"/>
    </source>
</evidence>
<keyword evidence="6 9" id="KW-0472">Membrane</keyword>
<evidence type="ECO:0000256" key="1">
    <source>
        <dbReference type="ARBA" id="ARBA00004141"/>
    </source>
</evidence>
<keyword evidence="5" id="KW-0406">Ion transport</keyword>
<evidence type="ECO:0000259" key="11">
    <source>
        <dbReference type="Pfam" id="PF18139"/>
    </source>
</evidence>
<keyword evidence="4 9" id="KW-1133">Transmembrane helix</keyword>
<dbReference type="Pfam" id="PF00520">
    <property type="entry name" value="Ion_trans"/>
    <property type="match status" value="1"/>
</dbReference>
<feature type="domain" description="TRPM-like" evidence="12">
    <location>
        <begin position="416"/>
        <end position="672"/>
    </location>
</feature>
<reference evidence="14" key="1">
    <citation type="submission" date="2022-11" db="UniProtKB">
        <authorList>
            <consortium name="WormBaseParasite"/>
        </authorList>
    </citation>
    <scope>IDENTIFICATION</scope>
</reference>
<dbReference type="GO" id="GO:0005886">
    <property type="term" value="C:plasma membrane"/>
    <property type="evidence" value="ECO:0007669"/>
    <property type="project" value="TreeGrafter"/>
</dbReference>
<evidence type="ECO:0000256" key="6">
    <source>
        <dbReference type="ARBA" id="ARBA00023136"/>
    </source>
</evidence>
<evidence type="ECO:0000256" key="9">
    <source>
        <dbReference type="SAM" id="Phobius"/>
    </source>
</evidence>
<dbReference type="PANTHER" id="PTHR13800:SF1">
    <property type="entry name" value="TRANSIENT RECEPTOR POTENTIAL CATION CHANNEL TRPM"/>
    <property type="match status" value="1"/>
</dbReference>
<keyword evidence="3 9" id="KW-0812">Transmembrane</keyword>
<feature type="transmembrane region" description="Helical" evidence="9">
    <location>
        <begin position="862"/>
        <end position="881"/>
    </location>
</feature>
<dbReference type="GO" id="GO:0030001">
    <property type="term" value="P:metal ion transport"/>
    <property type="evidence" value="ECO:0007669"/>
    <property type="project" value="TreeGrafter"/>
</dbReference>
<name>A0A914CAX0_9BILA</name>
<dbReference type="InterPro" id="IPR050927">
    <property type="entry name" value="TRPM"/>
</dbReference>
<feature type="transmembrane region" description="Helical" evidence="9">
    <location>
        <begin position="1093"/>
        <end position="1110"/>
    </location>
</feature>
<proteinExistence type="predicted"/>
<accession>A0A914CAX0</accession>
<keyword evidence="7" id="KW-0407">Ion channel</keyword>
<dbReference type="GO" id="GO:0005261">
    <property type="term" value="F:monoatomic cation channel activity"/>
    <property type="evidence" value="ECO:0007669"/>
    <property type="project" value="TreeGrafter"/>
</dbReference>
<evidence type="ECO:0000259" key="12">
    <source>
        <dbReference type="Pfam" id="PF25508"/>
    </source>
</evidence>
<sequence length="1385" mass="159751">MPAPSIADDSVKSTNYLRAKKKHVWIKHRFEKRECSKFMSTRKDPQKCGCGRILDLHGPLSILPSITESDTPEKWTSYKHTRKFPTDAFGSIEFIGGQHPYKAKYVRLDTETDPMDIMKLFTKIWDMAPPRLIITIHGGVIDFDLNPALTQAFQTGILKAAKTTNAWIITSGVNSGAVKYVANALEPMIATSRAQSKIVSIGIVPWGLLKGRNEFIGQNKNVLYHPYNIRDEQGTAVLNHRHSFFLFADNGTVGKTGADVTLRRRLESYIAEKQKLPGCIDKTVPVVCVLLSGGISSISTVYDYVIIPPKVPVVAVDGSGRAADLLAYIHDLDEEEALSTEHYASLVKLIKKEFGCREKQAYELIQDIVEIVKEKNLVYVFRRGVDQQNDIDYVILSAVLQSQKLALEDKLLLALSWNRADLARKDVFMSDVVNRVEFVRLLLEKGINMQTFLTIERLEELYNNKHGPKNTLLEIANDIVNVHSNYQYNLLDIGLIIEKLMAHDYSDFYTSSKFKHSYKKQESEIVSSNRSNNKKDDIKIENGETKMEAEKFVFKYPFSDLLIWAVLTNRNEMAFCLWKHGEEALAKALVASRLYKAMSQEASADNLSPEDCDTFKENSEKFNELAVELLDQTHKTDTIQARLLLTYDLEYWGHETCLSLAMISNNKKLLAHSSCEVLMNDLWQGALKLDRNPNFKVLMGIFFPPYILALDFKSQEQLMLQAQTKKEKMKKIVETEMKDNLSLITEFSFDDKDEKEESTKTKVLSSKYLSFWKNRSKTNNKVGKRIPEEDTLMVPEEPEKHAKFKKCKNIKLDIGGEENEAHKPDQNPNEVNDIFINVDVKPTELSWLQKINTFYSAPIAAYWSWFISFLVFLATLTYKLLVKLPEEPDLIEWYLFAYTAAFALCIILQSLVVSLMRLMTVNKIFYNNFWIAYTFIASFVFIVGFICRLMPHYFSPNLVRVIWSVDYILWSLKLLDYCSVHPKFGPYVTIAAKMMLSAKYIIGLVAITLLAFGVPKQSITYQNEEWDLVLIRNIFYKPYYMLYGEIYADEIDTCHDKAWDYHLETGKPLKDINITSDEGCVYGHWVPTVLQTTFMLVANLLLLNMLIAVFNDTFSETSKMAYEIWHYQRYYQVIEYNITSFVAPPFYLILIIYIILELILTICCACFLFCRKMTSNKMSPEEEIEKKEDEEFKFRVELDATHLNDLHDFEEECMEELLREKDKLFRESNKERIRITDERTDILVIEIETLVNYELSLFTKILEFDTRLQNNEEKLDNVVECLSKIGEQLETITNSMKGSQTRVFAKDVAKEEDKIVDELKNLGEITPRSAHLNEYDLKLLDPKVTSPQDDEDTLEEDSDEEDKDKKAFDKMSDDIRLIDASVRTE</sequence>
<protein>
    <submittedName>
        <fullName evidence="14">Uncharacterized protein</fullName>
    </submittedName>
</protein>
<dbReference type="Proteomes" id="UP000887540">
    <property type="component" value="Unplaced"/>
</dbReference>
<evidence type="ECO:0000256" key="8">
    <source>
        <dbReference type="SAM" id="MobiDB-lite"/>
    </source>
</evidence>
<keyword evidence="2" id="KW-0813">Transport</keyword>